<dbReference type="EMBL" id="JACHGT010000006">
    <property type="protein sequence ID" value="MBB6035471.1"/>
    <property type="molecule type" value="Genomic_DNA"/>
</dbReference>
<dbReference type="Proteomes" id="UP000548476">
    <property type="component" value="Unassembled WGS sequence"/>
</dbReference>
<comment type="caution">
    <text evidence="1">The sequence shown here is derived from an EMBL/GenBank/DDBJ whole genome shotgun (WGS) entry which is preliminary data.</text>
</comment>
<proteinExistence type="predicted"/>
<evidence type="ECO:0000313" key="1">
    <source>
        <dbReference type="EMBL" id="MBB6035471.1"/>
    </source>
</evidence>
<keyword evidence="2" id="KW-1185">Reference proteome</keyword>
<accession>A0A841FDX1</accession>
<organism evidence="1 2">
    <name type="scientific">Phytomonospora endophytica</name>
    <dbReference type="NCBI Taxonomy" id="714109"/>
    <lineage>
        <taxon>Bacteria</taxon>
        <taxon>Bacillati</taxon>
        <taxon>Actinomycetota</taxon>
        <taxon>Actinomycetes</taxon>
        <taxon>Micromonosporales</taxon>
        <taxon>Micromonosporaceae</taxon>
        <taxon>Phytomonospora</taxon>
    </lineage>
</organism>
<reference evidence="1 2" key="1">
    <citation type="submission" date="2020-08" db="EMBL/GenBank/DDBJ databases">
        <title>Genomic Encyclopedia of Type Strains, Phase IV (KMG-IV): sequencing the most valuable type-strain genomes for metagenomic binning, comparative biology and taxonomic classification.</title>
        <authorList>
            <person name="Goeker M."/>
        </authorList>
    </citation>
    <scope>NUCLEOTIDE SEQUENCE [LARGE SCALE GENOMIC DNA]</scope>
    <source>
        <strain evidence="1 2">YIM 65646</strain>
    </source>
</reference>
<name>A0A841FDX1_9ACTN</name>
<sequence>MNGLTRIADRLLDRLAPKTRAFAQGCYPGFCEMPDGSPGRTVCCPGRGCAPCVAIPG</sequence>
<evidence type="ECO:0000313" key="2">
    <source>
        <dbReference type="Proteomes" id="UP000548476"/>
    </source>
</evidence>
<protein>
    <submittedName>
        <fullName evidence="1">Uncharacterized protein</fullName>
    </submittedName>
</protein>
<gene>
    <name evidence="1" type="ORF">HNR73_003328</name>
</gene>
<dbReference type="RefSeq" id="WP_184788319.1">
    <property type="nucleotide sequence ID" value="NZ_BONT01000002.1"/>
</dbReference>
<dbReference type="AlphaFoldDB" id="A0A841FDX1"/>